<reference evidence="1 2" key="1">
    <citation type="submission" date="2018-06" db="EMBL/GenBank/DDBJ databases">
        <title>Genome analysis of cellulolytic fungus Trichoderma lentiforme CFAM-422.</title>
        <authorList>
            <person name="Steindorff A.S."/>
            <person name="Formighieri E.F."/>
            <person name="Midorikawa G.E.O."/>
            <person name="Tamietti M.S."/>
            <person name="Ramos E.Z."/>
            <person name="Silva A.S."/>
            <person name="Bon E.P.S."/>
            <person name="Mendes T.D."/>
            <person name="Damaso M.C.T."/>
            <person name="Favaro L.C.L."/>
        </authorList>
    </citation>
    <scope>NUCLEOTIDE SEQUENCE [LARGE SCALE GENOMIC DNA]</scope>
    <source>
        <strain evidence="1 2">CFAM-422</strain>
    </source>
</reference>
<gene>
    <name evidence="1" type="ORF">CFAM422_003020</name>
</gene>
<dbReference type="AlphaFoldDB" id="A0A9P4XLK4"/>
<dbReference type="EMBL" id="QLNT01000004">
    <property type="protein sequence ID" value="KAF3074848.1"/>
    <property type="molecule type" value="Genomic_DNA"/>
</dbReference>
<comment type="caution">
    <text evidence="1">The sequence shown here is derived from an EMBL/GenBank/DDBJ whole genome shotgun (WGS) entry which is preliminary data.</text>
</comment>
<keyword evidence="2" id="KW-1185">Reference proteome</keyword>
<accession>A0A9P4XLK4</accession>
<proteinExistence type="predicted"/>
<sequence>MNLSNADAVDRRRNTVQSISIMAPKTSAVARENTAHASLELQWITLVLVYGVFYTVVQGRTSPLTHRVCSSYTVVFPRPAHKQTQAQSCNEAAAQ</sequence>
<protein>
    <submittedName>
        <fullName evidence="1">Uncharacterized protein</fullName>
    </submittedName>
</protein>
<evidence type="ECO:0000313" key="2">
    <source>
        <dbReference type="Proteomes" id="UP000801864"/>
    </source>
</evidence>
<name>A0A9P4XLK4_9HYPO</name>
<dbReference type="Proteomes" id="UP000801864">
    <property type="component" value="Unassembled WGS sequence"/>
</dbReference>
<organism evidence="1 2">
    <name type="scientific">Trichoderma lentiforme</name>
    <dbReference type="NCBI Taxonomy" id="1567552"/>
    <lineage>
        <taxon>Eukaryota</taxon>
        <taxon>Fungi</taxon>
        <taxon>Dikarya</taxon>
        <taxon>Ascomycota</taxon>
        <taxon>Pezizomycotina</taxon>
        <taxon>Sordariomycetes</taxon>
        <taxon>Hypocreomycetidae</taxon>
        <taxon>Hypocreales</taxon>
        <taxon>Hypocreaceae</taxon>
        <taxon>Trichoderma</taxon>
    </lineage>
</organism>
<evidence type="ECO:0000313" key="1">
    <source>
        <dbReference type="EMBL" id="KAF3074848.1"/>
    </source>
</evidence>